<dbReference type="SUPFAM" id="SSF102848">
    <property type="entry name" value="NSFL1 (p97 ATPase) cofactor p47, SEP domain"/>
    <property type="match status" value="1"/>
</dbReference>
<dbReference type="CDD" id="cd01770">
    <property type="entry name" value="UBX_UBXN2"/>
    <property type="match status" value="1"/>
</dbReference>
<evidence type="ECO:0000313" key="4">
    <source>
        <dbReference type="EMBL" id="RSH80488.1"/>
    </source>
</evidence>
<evidence type="ECO:0000313" key="5">
    <source>
        <dbReference type="Proteomes" id="UP000279236"/>
    </source>
</evidence>
<evidence type="ECO:0008006" key="6">
    <source>
        <dbReference type="Google" id="ProtNLM"/>
    </source>
</evidence>
<dbReference type="GO" id="GO:0007030">
    <property type="term" value="P:Golgi organization"/>
    <property type="evidence" value="ECO:0007669"/>
    <property type="project" value="TreeGrafter"/>
</dbReference>
<dbReference type="PANTHER" id="PTHR23333:SF20">
    <property type="entry name" value="NSFL1 COFACTOR P47"/>
    <property type="match status" value="1"/>
</dbReference>
<feature type="compositionally biased region" description="Polar residues" evidence="1">
    <location>
        <begin position="1"/>
        <end position="14"/>
    </location>
</feature>
<dbReference type="EMBL" id="RSCE01000008">
    <property type="protein sequence ID" value="RSH80488.1"/>
    <property type="molecule type" value="Genomic_DNA"/>
</dbReference>
<feature type="domain" description="UBX" evidence="2">
    <location>
        <begin position="238"/>
        <end position="312"/>
    </location>
</feature>
<dbReference type="GO" id="GO:0043161">
    <property type="term" value="P:proteasome-mediated ubiquitin-dependent protein catabolic process"/>
    <property type="evidence" value="ECO:0007669"/>
    <property type="project" value="TreeGrafter"/>
</dbReference>
<feature type="region of interest" description="Disordered" evidence="1">
    <location>
        <begin position="177"/>
        <end position="197"/>
    </location>
</feature>
<dbReference type="Pfam" id="PF00789">
    <property type="entry name" value="UBX"/>
    <property type="match status" value="1"/>
</dbReference>
<dbReference type="GO" id="GO:0000045">
    <property type="term" value="P:autophagosome assembly"/>
    <property type="evidence" value="ECO:0007669"/>
    <property type="project" value="TreeGrafter"/>
</dbReference>
<dbReference type="PANTHER" id="PTHR23333">
    <property type="entry name" value="UBX DOMAIN CONTAINING PROTEIN"/>
    <property type="match status" value="1"/>
</dbReference>
<dbReference type="SUPFAM" id="SSF54236">
    <property type="entry name" value="Ubiquitin-like"/>
    <property type="match status" value="1"/>
</dbReference>
<dbReference type="STRING" id="105984.A0A427XNY5"/>
<feature type="compositionally biased region" description="Low complexity" evidence="1">
    <location>
        <begin position="100"/>
        <end position="111"/>
    </location>
</feature>
<dbReference type="Proteomes" id="UP000279236">
    <property type="component" value="Unassembled WGS sequence"/>
</dbReference>
<keyword evidence="5" id="KW-1185">Reference proteome</keyword>
<dbReference type="SMART" id="SM00553">
    <property type="entry name" value="SEP"/>
    <property type="match status" value="1"/>
</dbReference>
<dbReference type="GeneID" id="39593611"/>
<feature type="compositionally biased region" description="Low complexity" evidence="1">
    <location>
        <begin position="209"/>
        <end position="229"/>
    </location>
</feature>
<gene>
    <name evidence="4" type="ORF">EHS24_009068</name>
</gene>
<feature type="compositionally biased region" description="Low complexity" evidence="1">
    <location>
        <begin position="69"/>
        <end position="79"/>
    </location>
</feature>
<evidence type="ECO:0000259" key="2">
    <source>
        <dbReference type="PROSITE" id="PS50033"/>
    </source>
</evidence>
<dbReference type="InterPro" id="IPR012989">
    <property type="entry name" value="SEP_domain"/>
</dbReference>
<evidence type="ECO:0000259" key="3">
    <source>
        <dbReference type="PROSITE" id="PS51399"/>
    </source>
</evidence>
<feature type="domain" description="SEP" evidence="3">
    <location>
        <begin position="116"/>
        <end position="181"/>
    </location>
</feature>
<dbReference type="GO" id="GO:0005829">
    <property type="term" value="C:cytosol"/>
    <property type="evidence" value="ECO:0007669"/>
    <property type="project" value="TreeGrafter"/>
</dbReference>
<dbReference type="OrthoDB" id="25887at2759"/>
<dbReference type="PROSITE" id="PS50033">
    <property type="entry name" value="UBX"/>
    <property type="match status" value="1"/>
</dbReference>
<dbReference type="SMART" id="SM00166">
    <property type="entry name" value="UBX"/>
    <property type="match status" value="1"/>
</dbReference>
<dbReference type="RefSeq" id="XP_028475435.1">
    <property type="nucleotide sequence ID" value="XM_028624363.1"/>
</dbReference>
<comment type="caution">
    <text evidence="4">The sequence shown here is derived from an EMBL/GenBank/DDBJ whole genome shotgun (WGS) entry which is preliminary data.</text>
</comment>
<dbReference type="GO" id="GO:0005634">
    <property type="term" value="C:nucleus"/>
    <property type="evidence" value="ECO:0007669"/>
    <property type="project" value="TreeGrafter"/>
</dbReference>
<organism evidence="4 5">
    <name type="scientific">Apiotrichum porosum</name>
    <dbReference type="NCBI Taxonomy" id="105984"/>
    <lineage>
        <taxon>Eukaryota</taxon>
        <taxon>Fungi</taxon>
        <taxon>Dikarya</taxon>
        <taxon>Basidiomycota</taxon>
        <taxon>Agaricomycotina</taxon>
        <taxon>Tremellomycetes</taxon>
        <taxon>Trichosporonales</taxon>
        <taxon>Trichosporonaceae</taxon>
        <taxon>Apiotrichum</taxon>
    </lineage>
</organism>
<proteinExistence type="predicted"/>
<name>A0A427XNY5_9TREE</name>
<dbReference type="Gene3D" id="3.10.20.90">
    <property type="entry name" value="Phosphatidylinositol 3-kinase Catalytic Subunit, Chain A, domain 1"/>
    <property type="match status" value="1"/>
</dbReference>
<dbReference type="FunFam" id="3.30.420.210:FF:000002">
    <property type="entry name" value="UBX domain-containing protein 1"/>
    <property type="match status" value="1"/>
</dbReference>
<dbReference type="Gene3D" id="3.30.420.210">
    <property type="entry name" value="SEP domain"/>
    <property type="match status" value="1"/>
</dbReference>
<dbReference type="InterPro" id="IPR001012">
    <property type="entry name" value="UBX_dom"/>
</dbReference>
<feature type="region of interest" description="Disordered" evidence="1">
    <location>
        <begin position="209"/>
        <end position="230"/>
    </location>
</feature>
<dbReference type="GO" id="GO:0061025">
    <property type="term" value="P:membrane fusion"/>
    <property type="evidence" value="ECO:0007669"/>
    <property type="project" value="TreeGrafter"/>
</dbReference>
<dbReference type="AlphaFoldDB" id="A0A427XNY5"/>
<dbReference type="InterPro" id="IPR029071">
    <property type="entry name" value="Ubiquitin-like_domsf"/>
</dbReference>
<accession>A0A427XNY5</accession>
<dbReference type="InterPro" id="IPR036241">
    <property type="entry name" value="NSFL1C_SEP_dom_sf"/>
</dbReference>
<reference evidence="4 5" key="1">
    <citation type="submission" date="2018-11" db="EMBL/GenBank/DDBJ databases">
        <title>Genome sequence of Apiotrichum porosum DSM 27194.</title>
        <authorList>
            <person name="Aliyu H."/>
            <person name="Gorte O."/>
            <person name="Ochsenreither K."/>
        </authorList>
    </citation>
    <scope>NUCLEOTIDE SEQUENCE [LARGE SCALE GENOMIC DNA]</scope>
    <source>
        <strain evidence="4 5">DSM 27194</strain>
    </source>
</reference>
<dbReference type="PROSITE" id="PS51399">
    <property type="entry name" value="SEP"/>
    <property type="match status" value="1"/>
</dbReference>
<dbReference type="Pfam" id="PF08059">
    <property type="entry name" value="SEP"/>
    <property type="match status" value="1"/>
</dbReference>
<feature type="region of interest" description="Disordered" evidence="1">
    <location>
        <begin position="1"/>
        <end position="115"/>
    </location>
</feature>
<sequence>MPNIRTFQSLSRDQTPPPRNDREGAELYAGGERSGLAVQNPNDPSAGGPAGGDNPRSVVENILQQAMNSGPPSGRPSRSATPHDSWGGVGHTLGSDEVESVPVGEAPAAAADEGEVQQRTLTFWRDGFSIEDGELYKYEAPGNRELLAAIQAGRAPVSLFNVAYDQPLELVVQQRTNEDYREPPKAPAKPFSGGGNRLGSVVPSVAAASSSLGGSSAPAPAAAPAASSSTPAGINLDASKPATSVQIRLGDGSRLVARVNLDHTVGDIRAFVTASRPDPRPFVLQTTFPSRELKDDETVDGAKLANAVVVQRYT</sequence>
<evidence type="ECO:0000256" key="1">
    <source>
        <dbReference type="SAM" id="MobiDB-lite"/>
    </source>
</evidence>
<dbReference type="GO" id="GO:0031468">
    <property type="term" value="P:nuclear membrane reassembly"/>
    <property type="evidence" value="ECO:0007669"/>
    <property type="project" value="TreeGrafter"/>
</dbReference>
<dbReference type="GO" id="GO:0043130">
    <property type="term" value="F:ubiquitin binding"/>
    <property type="evidence" value="ECO:0007669"/>
    <property type="project" value="TreeGrafter"/>
</dbReference>
<protein>
    <recommendedName>
        <fullName evidence="6">SEP-domain-containing protein</fullName>
    </recommendedName>
</protein>